<dbReference type="PROSITE" id="PS00028">
    <property type="entry name" value="ZINC_FINGER_C2H2_1"/>
    <property type="match status" value="2"/>
</dbReference>
<dbReference type="Proteomes" id="UP000507470">
    <property type="component" value="Unassembled WGS sequence"/>
</dbReference>
<keyword evidence="1" id="KW-0863">Zinc-finger</keyword>
<name>A0A6J8BZP2_MYTCO</name>
<feature type="region of interest" description="Disordered" evidence="2">
    <location>
        <begin position="84"/>
        <end position="103"/>
    </location>
</feature>
<feature type="compositionally biased region" description="Acidic residues" evidence="2">
    <location>
        <begin position="268"/>
        <end position="278"/>
    </location>
</feature>
<evidence type="ECO:0000256" key="2">
    <source>
        <dbReference type="SAM" id="MobiDB-lite"/>
    </source>
</evidence>
<feature type="domain" description="C2H2-type" evidence="3">
    <location>
        <begin position="5"/>
        <end position="32"/>
    </location>
</feature>
<evidence type="ECO:0000259" key="3">
    <source>
        <dbReference type="PROSITE" id="PS50157"/>
    </source>
</evidence>
<protein>
    <recommendedName>
        <fullName evidence="3">C2H2-type domain-containing protein</fullName>
    </recommendedName>
</protein>
<dbReference type="InterPro" id="IPR013087">
    <property type="entry name" value="Znf_C2H2_type"/>
</dbReference>
<dbReference type="PROSITE" id="PS50157">
    <property type="entry name" value="ZINC_FINGER_C2H2_2"/>
    <property type="match status" value="1"/>
</dbReference>
<organism evidence="4 5">
    <name type="scientific">Mytilus coruscus</name>
    <name type="common">Sea mussel</name>
    <dbReference type="NCBI Taxonomy" id="42192"/>
    <lineage>
        <taxon>Eukaryota</taxon>
        <taxon>Metazoa</taxon>
        <taxon>Spiralia</taxon>
        <taxon>Lophotrochozoa</taxon>
        <taxon>Mollusca</taxon>
        <taxon>Bivalvia</taxon>
        <taxon>Autobranchia</taxon>
        <taxon>Pteriomorphia</taxon>
        <taxon>Mytilida</taxon>
        <taxon>Mytiloidea</taxon>
        <taxon>Mytilidae</taxon>
        <taxon>Mytilinae</taxon>
        <taxon>Mytilus</taxon>
    </lineage>
</organism>
<dbReference type="SMART" id="SM00355">
    <property type="entry name" value="ZnF_C2H2"/>
    <property type="match status" value="2"/>
</dbReference>
<dbReference type="EMBL" id="CACVKT020004253">
    <property type="protein sequence ID" value="CAC5388731.1"/>
    <property type="molecule type" value="Genomic_DNA"/>
</dbReference>
<evidence type="ECO:0000313" key="4">
    <source>
        <dbReference type="EMBL" id="CAC5388731.1"/>
    </source>
</evidence>
<evidence type="ECO:0000256" key="1">
    <source>
        <dbReference type="PROSITE-ProRule" id="PRU00042"/>
    </source>
</evidence>
<proteinExistence type="predicted"/>
<dbReference type="OrthoDB" id="9439903at2759"/>
<dbReference type="GO" id="GO:0008270">
    <property type="term" value="F:zinc ion binding"/>
    <property type="evidence" value="ECO:0007669"/>
    <property type="project" value="UniProtKB-KW"/>
</dbReference>
<keyword evidence="1" id="KW-0479">Metal-binding</keyword>
<accession>A0A6J8BZP2</accession>
<dbReference type="SUPFAM" id="SSF57667">
    <property type="entry name" value="beta-beta-alpha zinc fingers"/>
    <property type="match status" value="1"/>
</dbReference>
<sequence>MERQHWCSFCLIPFKNDLSLRAHLDIHENQPPVPCSLCPLTFVHHSQLGNHIRYRHSDCIVNKFVEIAESICKQNIVDITTEIESDSECTESSEEEDTIASSEEGEFLEENYKMINTDSESVEEPVENISNEMKFILAQMGNDASDNENPVSEFDLKGINTKNMNDFNGRCGNATSCDVSFPDKLEREKAERHVLNVTKKFPNLEDTLPLTSQRHTSLQQTKSAFFNSDDTVYTQRTSYKFDDEDNDPDIRDEYQNKKTSVQTKGDEEQNPWDDEDKDELNNVQNKAMIVQDDVHNGEELIRVNEDHESHMRLMMKLVKYACFQYISVYTCNMISVENGHFGLIKFQSTESTARKQKRFQTFRRRSD</sequence>
<gene>
    <name evidence="4" type="ORF">MCOR_23978</name>
</gene>
<dbReference type="AlphaFoldDB" id="A0A6J8BZP2"/>
<reference evidence="4 5" key="1">
    <citation type="submission" date="2020-06" db="EMBL/GenBank/DDBJ databases">
        <authorList>
            <person name="Li R."/>
            <person name="Bekaert M."/>
        </authorList>
    </citation>
    <scope>NUCLEOTIDE SEQUENCE [LARGE SCALE GENOMIC DNA]</scope>
    <source>
        <strain evidence="5">wild</strain>
    </source>
</reference>
<feature type="region of interest" description="Disordered" evidence="2">
    <location>
        <begin position="237"/>
        <end position="278"/>
    </location>
</feature>
<keyword evidence="5" id="KW-1185">Reference proteome</keyword>
<dbReference type="Gene3D" id="3.30.160.60">
    <property type="entry name" value="Classic Zinc Finger"/>
    <property type="match status" value="1"/>
</dbReference>
<evidence type="ECO:0000313" key="5">
    <source>
        <dbReference type="Proteomes" id="UP000507470"/>
    </source>
</evidence>
<dbReference type="InterPro" id="IPR036236">
    <property type="entry name" value="Znf_C2H2_sf"/>
</dbReference>
<keyword evidence="1" id="KW-0862">Zinc</keyword>